<gene>
    <name evidence="15" type="primary">SCNN1A</name>
    <name evidence="15" type="ORF">BLAG_LOCUS14544</name>
</gene>
<dbReference type="Gene3D" id="2.60.470.10">
    <property type="entry name" value="Acid-sensing ion channels like domains"/>
    <property type="match status" value="1"/>
</dbReference>
<dbReference type="PANTHER" id="PTHR11690:SF248">
    <property type="entry name" value="PICKPOCKET 17, ISOFORM A"/>
    <property type="match status" value="1"/>
</dbReference>
<proteinExistence type="inferred from homology"/>
<dbReference type="Gene3D" id="1.10.287.820">
    <property type="entry name" value="Acid-sensing ion channel domain"/>
    <property type="match status" value="1"/>
</dbReference>
<dbReference type="GO" id="GO:0005886">
    <property type="term" value="C:plasma membrane"/>
    <property type="evidence" value="ECO:0007669"/>
    <property type="project" value="TreeGrafter"/>
</dbReference>
<dbReference type="Gene3D" id="1.10.287.770">
    <property type="entry name" value="YojJ-like"/>
    <property type="match status" value="1"/>
</dbReference>
<evidence type="ECO:0000256" key="12">
    <source>
        <dbReference type="RuleBase" id="RU000679"/>
    </source>
</evidence>
<organism evidence="15 16">
    <name type="scientific">Branchiostoma lanceolatum</name>
    <name type="common">Common lancelet</name>
    <name type="synonym">Amphioxus lanceolatum</name>
    <dbReference type="NCBI Taxonomy" id="7740"/>
    <lineage>
        <taxon>Eukaryota</taxon>
        <taxon>Metazoa</taxon>
        <taxon>Chordata</taxon>
        <taxon>Cephalochordata</taxon>
        <taxon>Leptocardii</taxon>
        <taxon>Amphioxiformes</taxon>
        <taxon>Branchiostomatidae</taxon>
        <taxon>Branchiostoma</taxon>
    </lineage>
</organism>
<evidence type="ECO:0000256" key="8">
    <source>
        <dbReference type="ARBA" id="ARBA00023136"/>
    </source>
</evidence>
<keyword evidence="5 14" id="KW-1133">Transmembrane helix</keyword>
<evidence type="ECO:0000256" key="10">
    <source>
        <dbReference type="ARBA" id="ARBA00023201"/>
    </source>
</evidence>
<evidence type="ECO:0000256" key="13">
    <source>
        <dbReference type="SAM" id="MobiDB-lite"/>
    </source>
</evidence>
<feature type="transmembrane region" description="Helical" evidence="14">
    <location>
        <begin position="41"/>
        <end position="62"/>
    </location>
</feature>
<feature type="compositionally biased region" description="Low complexity" evidence="13">
    <location>
        <begin position="791"/>
        <end position="810"/>
    </location>
</feature>
<dbReference type="AlphaFoldDB" id="A0A8J9ZLF2"/>
<keyword evidence="6" id="KW-0915">Sodium</keyword>
<evidence type="ECO:0000256" key="7">
    <source>
        <dbReference type="ARBA" id="ARBA00023065"/>
    </source>
</evidence>
<protein>
    <submittedName>
        <fullName evidence="15">SCNN1A protein</fullName>
    </submittedName>
</protein>
<evidence type="ECO:0000313" key="16">
    <source>
        <dbReference type="Proteomes" id="UP000838412"/>
    </source>
</evidence>
<comment type="subcellular location">
    <subcellularLocation>
        <location evidence="1">Membrane</location>
        <topology evidence="1">Multi-pass membrane protein</topology>
    </subcellularLocation>
</comment>
<sequence length="873" mass="97668">MADGDNSLGGLWKNFRENSSAHGIPRTSTATSMVRRVMWSLLFLGACAYFIYNFHGILVKYFSYPVVTNVEIDSKPEIKFPAVAICNLNAVRRSKRNLTDVAPQENRRKKREAGSPTSTEASGTATVSTTNGLPGNMEVTDFTINKPITGKHHNKGLVIFKHCTTRDHCDVGRTAWHHFATVRYNSIPINYNHVATDSWNMEHFIYKHCTIMEHIGKHSVIKHVHRLYFAMEHIGKHSDIKHAHRLYCTMEHIGKHSVIKHVHRLYFAMEHIGKHSVIKHVHILYFAMEHIGKHSVIKHVHILYCAMEHIGKHSVIEYAKRDHFHLEHFIIKHRNVKYYEYYDTEESVPPGEILAVDEESLPLSVSYEKAQNFSALLASLNTTIRNEMGHDKQDFIQECTFNGRICSPEEDFVTILDETYGNCFIFNSGQTRGGAFWTAKQPGPLHGLQLTLFLDPDEYLSDLTPAAGARLLIHEHTQYPFAGEEGISLPPGYTVSIGLSQVSSPGGGHLSAAWVTVSIGLSQVSLPGRRASPCRLDTPCKFAWEEGISLSPGYTVSIGLSQTLLERKGGNYGPCTDGKDKGFYRLKNGSDIRLFPESYSYSVKLCEKTCLQQQIVERCGCADPYIKIPDNEVPCHPKDPCRTVFKKLYQNGSLQCDCPAACRETIFSSSVGFGEWPAPLYTETFIEDMMNKHGTRFGNLGTAAEVREGFIQVTVYFENMNIEHIYETPSYEVENLLGDIGGQLGLWMGISIMTVIELAEFLTDVVLLLLYRRRKSAQPDVEADLSRNPDAGLPGLRRGRTAGLTGLPRGPADGLTGFPRGTADGLTGFPRGPAAGPPGSQFILLPRDFPMSRIVPNYPVMKGSWRNNSFTDV</sequence>
<evidence type="ECO:0000256" key="5">
    <source>
        <dbReference type="ARBA" id="ARBA00022989"/>
    </source>
</evidence>
<name>A0A8J9ZLF2_BRALA</name>
<dbReference type="Pfam" id="PF00858">
    <property type="entry name" value="ASC"/>
    <property type="match status" value="2"/>
</dbReference>
<dbReference type="InterPro" id="IPR001873">
    <property type="entry name" value="ENaC"/>
</dbReference>
<evidence type="ECO:0000256" key="6">
    <source>
        <dbReference type="ARBA" id="ARBA00023053"/>
    </source>
</evidence>
<dbReference type="GO" id="GO:0015280">
    <property type="term" value="F:ligand-gated sodium channel activity"/>
    <property type="evidence" value="ECO:0007669"/>
    <property type="project" value="TreeGrafter"/>
</dbReference>
<feature type="region of interest" description="Disordered" evidence="13">
    <location>
        <begin position="97"/>
        <end position="134"/>
    </location>
</feature>
<comment type="similarity">
    <text evidence="12">Belongs to the amiloride-sensitive sodium channel (TC 1.A.6) family.</text>
</comment>
<dbReference type="Proteomes" id="UP000838412">
    <property type="component" value="Chromosome 2"/>
</dbReference>
<dbReference type="PRINTS" id="PR01078">
    <property type="entry name" value="AMINACHANNEL"/>
</dbReference>
<evidence type="ECO:0000313" key="15">
    <source>
        <dbReference type="EMBL" id="CAH1255540.1"/>
    </source>
</evidence>
<dbReference type="FunFam" id="1.10.287.770:FF:000001">
    <property type="entry name" value="Acid-sensing ion channel subunit 1"/>
    <property type="match status" value="1"/>
</dbReference>
<evidence type="ECO:0000256" key="9">
    <source>
        <dbReference type="ARBA" id="ARBA00023180"/>
    </source>
</evidence>
<dbReference type="OrthoDB" id="6021021at2759"/>
<keyword evidence="2 12" id="KW-0813">Transport</keyword>
<accession>A0A8J9ZLF2</accession>
<keyword evidence="4 12" id="KW-0812">Transmembrane</keyword>
<keyword evidence="9" id="KW-0325">Glycoprotein</keyword>
<reference evidence="15" key="1">
    <citation type="submission" date="2022-01" db="EMBL/GenBank/DDBJ databases">
        <authorList>
            <person name="Braso-Vives M."/>
        </authorList>
    </citation>
    <scope>NUCLEOTIDE SEQUENCE</scope>
</reference>
<dbReference type="EMBL" id="OV696687">
    <property type="protein sequence ID" value="CAH1255540.1"/>
    <property type="molecule type" value="Genomic_DNA"/>
</dbReference>
<evidence type="ECO:0000256" key="14">
    <source>
        <dbReference type="SAM" id="Phobius"/>
    </source>
</evidence>
<evidence type="ECO:0000256" key="3">
    <source>
        <dbReference type="ARBA" id="ARBA00022461"/>
    </source>
</evidence>
<evidence type="ECO:0000256" key="11">
    <source>
        <dbReference type="ARBA" id="ARBA00023303"/>
    </source>
</evidence>
<feature type="region of interest" description="Disordered" evidence="13">
    <location>
        <begin position="780"/>
        <end position="816"/>
    </location>
</feature>
<keyword evidence="8 14" id="KW-0472">Membrane</keyword>
<keyword evidence="10 12" id="KW-0739">Sodium transport</keyword>
<keyword evidence="3 12" id="KW-0894">Sodium channel</keyword>
<dbReference type="PANTHER" id="PTHR11690">
    <property type="entry name" value="AMILORIDE-SENSITIVE SODIUM CHANNEL-RELATED"/>
    <property type="match status" value="1"/>
</dbReference>
<keyword evidence="16" id="KW-1185">Reference proteome</keyword>
<evidence type="ECO:0000256" key="2">
    <source>
        <dbReference type="ARBA" id="ARBA00022448"/>
    </source>
</evidence>
<keyword evidence="7 12" id="KW-0406">Ion transport</keyword>
<feature type="compositionally biased region" description="Polar residues" evidence="13">
    <location>
        <begin position="115"/>
        <end position="133"/>
    </location>
</feature>
<evidence type="ECO:0000256" key="4">
    <source>
        <dbReference type="ARBA" id="ARBA00022692"/>
    </source>
</evidence>
<evidence type="ECO:0000256" key="1">
    <source>
        <dbReference type="ARBA" id="ARBA00004141"/>
    </source>
</evidence>
<keyword evidence="11 12" id="KW-0407">Ion channel</keyword>